<dbReference type="Proteomes" id="UP000054560">
    <property type="component" value="Unassembled WGS sequence"/>
</dbReference>
<dbReference type="GeneID" id="25914012"/>
<evidence type="ECO:0000256" key="1">
    <source>
        <dbReference type="SAM" id="MobiDB-lite"/>
    </source>
</evidence>
<reference evidence="2 3" key="1">
    <citation type="submission" date="2011-02" db="EMBL/GenBank/DDBJ databases">
        <title>The Genome Sequence of Sphaeroforma arctica JP610.</title>
        <authorList>
            <consortium name="The Broad Institute Genome Sequencing Platform"/>
            <person name="Russ C."/>
            <person name="Cuomo C."/>
            <person name="Young S.K."/>
            <person name="Zeng Q."/>
            <person name="Gargeya S."/>
            <person name="Alvarado L."/>
            <person name="Berlin A."/>
            <person name="Chapman S.B."/>
            <person name="Chen Z."/>
            <person name="Freedman E."/>
            <person name="Gellesch M."/>
            <person name="Goldberg J."/>
            <person name="Griggs A."/>
            <person name="Gujja S."/>
            <person name="Heilman E."/>
            <person name="Heiman D."/>
            <person name="Howarth C."/>
            <person name="Mehta T."/>
            <person name="Neiman D."/>
            <person name="Pearson M."/>
            <person name="Roberts A."/>
            <person name="Saif S."/>
            <person name="Shea T."/>
            <person name="Shenoy N."/>
            <person name="Sisk P."/>
            <person name="Stolte C."/>
            <person name="Sykes S."/>
            <person name="White J."/>
            <person name="Yandava C."/>
            <person name="Burger G."/>
            <person name="Gray M.W."/>
            <person name="Holland P.W.H."/>
            <person name="King N."/>
            <person name="Lang F.B.F."/>
            <person name="Roger A.J."/>
            <person name="Ruiz-Trillo I."/>
            <person name="Haas B."/>
            <person name="Nusbaum C."/>
            <person name="Birren B."/>
        </authorList>
    </citation>
    <scope>NUCLEOTIDE SEQUENCE [LARGE SCALE GENOMIC DNA]</scope>
    <source>
        <strain evidence="2 3">JP610</strain>
    </source>
</reference>
<proteinExistence type="predicted"/>
<dbReference type="EMBL" id="KQ244968">
    <property type="protein sequence ID" value="KNC73933.1"/>
    <property type="molecule type" value="Genomic_DNA"/>
</dbReference>
<keyword evidence="3" id="KW-1185">Reference proteome</keyword>
<feature type="compositionally biased region" description="Polar residues" evidence="1">
    <location>
        <begin position="61"/>
        <end position="71"/>
    </location>
</feature>
<dbReference type="AlphaFoldDB" id="A0A0L0FCX9"/>
<evidence type="ECO:0000313" key="2">
    <source>
        <dbReference type="EMBL" id="KNC73933.1"/>
    </source>
</evidence>
<gene>
    <name evidence="2" type="ORF">SARC_13508</name>
</gene>
<dbReference type="RefSeq" id="XP_014147835.1">
    <property type="nucleotide sequence ID" value="XM_014292360.1"/>
</dbReference>
<organism evidence="2 3">
    <name type="scientific">Sphaeroforma arctica JP610</name>
    <dbReference type="NCBI Taxonomy" id="667725"/>
    <lineage>
        <taxon>Eukaryota</taxon>
        <taxon>Ichthyosporea</taxon>
        <taxon>Ichthyophonida</taxon>
        <taxon>Sphaeroforma</taxon>
    </lineage>
</organism>
<evidence type="ECO:0000313" key="3">
    <source>
        <dbReference type="Proteomes" id="UP000054560"/>
    </source>
</evidence>
<name>A0A0L0FCX9_9EUKA</name>
<accession>A0A0L0FCX9</accession>
<feature type="region of interest" description="Disordered" evidence="1">
    <location>
        <begin position="26"/>
        <end position="88"/>
    </location>
</feature>
<sequence>MAQLAERRLVYEQQYHHDLELYQSERRTKIESANQIRPVTSPPNSQPQAINSTEHSDPRHQATSLTPTNDRAISLDDANTRRHAKPTEDLRDVFIDDLIGGEDELEDFYAD</sequence>
<protein>
    <submittedName>
        <fullName evidence="2">Uncharacterized protein</fullName>
    </submittedName>
</protein>